<evidence type="ECO:0000256" key="5">
    <source>
        <dbReference type="ARBA" id="ARBA00023136"/>
    </source>
</evidence>
<dbReference type="AlphaFoldDB" id="W9CL38"/>
<keyword evidence="5 7" id="KW-0472">Membrane</keyword>
<dbReference type="STRING" id="1432307.W9CL38"/>
<evidence type="ECO:0000256" key="7">
    <source>
        <dbReference type="SAM" id="Phobius"/>
    </source>
</evidence>
<dbReference type="GO" id="GO:0016020">
    <property type="term" value="C:membrane"/>
    <property type="evidence" value="ECO:0007669"/>
    <property type="project" value="UniProtKB-SubCell"/>
</dbReference>
<evidence type="ECO:0000313" key="8">
    <source>
        <dbReference type="EMBL" id="ESZ95230.1"/>
    </source>
</evidence>
<dbReference type="GO" id="GO:0022857">
    <property type="term" value="F:transmembrane transporter activity"/>
    <property type="evidence" value="ECO:0007669"/>
    <property type="project" value="InterPro"/>
</dbReference>
<comment type="subcellular location">
    <subcellularLocation>
        <location evidence="1">Membrane</location>
        <topology evidence="1">Multi-pass membrane protein</topology>
    </subcellularLocation>
</comment>
<keyword evidence="3 7" id="KW-0812">Transmembrane</keyword>
<dbReference type="InterPro" id="IPR002293">
    <property type="entry name" value="AA/rel_permease1"/>
</dbReference>
<proteinExistence type="predicted"/>
<evidence type="ECO:0000313" key="9">
    <source>
        <dbReference type="Proteomes" id="UP000019487"/>
    </source>
</evidence>
<protein>
    <recommendedName>
        <fullName evidence="10">Amino acid permease</fullName>
    </recommendedName>
</protein>
<evidence type="ECO:0000256" key="1">
    <source>
        <dbReference type="ARBA" id="ARBA00004141"/>
    </source>
</evidence>
<keyword evidence="9" id="KW-1185">Reference proteome</keyword>
<feature type="transmembrane region" description="Helical" evidence="7">
    <location>
        <begin position="151"/>
        <end position="168"/>
    </location>
</feature>
<feature type="transmembrane region" description="Helical" evidence="7">
    <location>
        <begin position="419"/>
        <end position="441"/>
    </location>
</feature>
<feature type="transmembrane region" description="Helical" evidence="7">
    <location>
        <begin position="305"/>
        <end position="327"/>
    </location>
</feature>
<dbReference type="OrthoDB" id="3257095at2759"/>
<keyword evidence="2" id="KW-0813">Transport</keyword>
<sequence>MSAHKLGDFKPDVPQDFKVATTTGVDLDRGDAEMNLTERGKLSEKDYASKIQDEATLAVFGKKQQLKRRFKSLSSVGLTCGLMLTWEVILFTLQFGLQNGGPAGLIYGFLAAWFGSMLQALVMAEMASMIPLAGGPFNWVAILSPPWCKKFLSYLAGWLTVICWQAFVAETCYSVASLIQGILILNYPEYDPKLWQATLLFYAIALFGVFINTFLGRLLPRIEAMMLILYILGFFGVLIPLVYLSPHAPAEKVFTTFQNLGGWDTQGLSFFVGWITSVSSFVGNDGADHIAEEINQASEVIPFSIWFSTLFNGALGFSMMIAVLFSIQDIVAATETATGFPFMEIFQTALGSTSGANALCKRLLRQQCHNWSVPYLVGLFQREWTTLLSSSSQGDKNGPINSMVLELTMSIQVDPKTRLPINAVIGTLIVNVLLALISVGSTTAFGAFYSVVLAAYQSSFLLAATVMLIKRLSTPTTEMPWGPFRLRKLGIPITIVAIIYTVMAFFFSFWPAFSTVDAANMNWSYTKNPDPRPITTSSKILPSNQRDPQQYAQSTNFTRQLQVPSHPYLQRITYPARMATAYLVYQQLGTGQSTLDPK</sequence>
<organism evidence="8 9">
    <name type="scientific">Sclerotinia borealis (strain F-4128)</name>
    <dbReference type="NCBI Taxonomy" id="1432307"/>
    <lineage>
        <taxon>Eukaryota</taxon>
        <taxon>Fungi</taxon>
        <taxon>Dikarya</taxon>
        <taxon>Ascomycota</taxon>
        <taxon>Pezizomycotina</taxon>
        <taxon>Leotiomycetes</taxon>
        <taxon>Helotiales</taxon>
        <taxon>Sclerotiniaceae</taxon>
        <taxon>Sclerotinia</taxon>
    </lineage>
</organism>
<dbReference type="Proteomes" id="UP000019487">
    <property type="component" value="Unassembled WGS sequence"/>
</dbReference>
<dbReference type="EMBL" id="AYSA01000199">
    <property type="protein sequence ID" value="ESZ95230.1"/>
    <property type="molecule type" value="Genomic_DNA"/>
</dbReference>
<name>W9CL38_SCLBF</name>
<evidence type="ECO:0008006" key="10">
    <source>
        <dbReference type="Google" id="ProtNLM"/>
    </source>
</evidence>
<accession>W9CL38</accession>
<feature type="transmembrane region" description="Helical" evidence="7">
    <location>
        <begin position="447"/>
        <end position="469"/>
    </location>
</feature>
<feature type="transmembrane region" description="Helical" evidence="7">
    <location>
        <begin position="489"/>
        <end position="510"/>
    </location>
</feature>
<keyword evidence="4 7" id="KW-1133">Transmembrane helix</keyword>
<dbReference type="PANTHER" id="PTHR45649:SF1">
    <property type="entry name" value="TRANSPORTER, PUTATIVE (EUROFUNG)-RELATED"/>
    <property type="match status" value="1"/>
</dbReference>
<evidence type="ECO:0000256" key="2">
    <source>
        <dbReference type="ARBA" id="ARBA00022448"/>
    </source>
</evidence>
<evidence type="ECO:0000256" key="3">
    <source>
        <dbReference type="ARBA" id="ARBA00022692"/>
    </source>
</evidence>
<dbReference type="HOGENOM" id="CLU_004495_6_2_1"/>
<reference evidence="8 9" key="1">
    <citation type="journal article" date="2014" name="Genome Announc.">
        <title>Draft genome sequence of Sclerotinia borealis, a psychrophilic plant pathogenic fungus.</title>
        <authorList>
            <person name="Mardanov A.V."/>
            <person name="Beletsky A.V."/>
            <person name="Kadnikov V.V."/>
            <person name="Ignatov A.N."/>
            <person name="Ravin N.V."/>
        </authorList>
    </citation>
    <scope>NUCLEOTIDE SEQUENCE [LARGE SCALE GENOMIC DNA]</scope>
    <source>
        <strain evidence="9">F-4157</strain>
    </source>
</reference>
<comment type="caution">
    <text evidence="8">The sequence shown here is derived from an EMBL/GenBank/DDBJ whole genome shotgun (WGS) entry which is preliminary data.</text>
</comment>
<evidence type="ECO:0000256" key="4">
    <source>
        <dbReference type="ARBA" id="ARBA00022989"/>
    </source>
</evidence>
<dbReference type="Gene3D" id="1.20.1740.10">
    <property type="entry name" value="Amino acid/polyamine transporter I"/>
    <property type="match status" value="1"/>
</dbReference>
<feature type="transmembrane region" description="Helical" evidence="7">
    <location>
        <begin position="105"/>
        <end position="130"/>
    </location>
</feature>
<feature type="transmembrane region" description="Helical" evidence="7">
    <location>
        <begin position="72"/>
        <end position="93"/>
    </location>
</feature>
<dbReference type="Pfam" id="PF13520">
    <property type="entry name" value="AA_permease_2"/>
    <property type="match status" value="2"/>
</dbReference>
<dbReference type="PANTHER" id="PTHR45649">
    <property type="entry name" value="AMINO-ACID PERMEASE BAT1"/>
    <property type="match status" value="1"/>
</dbReference>
<gene>
    <name evidence="8" type="ORF">SBOR_4390</name>
</gene>
<feature type="transmembrane region" description="Helical" evidence="7">
    <location>
        <begin position="194"/>
        <end position="215"/>
    </location>
</feature>
<feature type="region of interest" description="Disordered" evidence="6">
    <location>
        <begin position="534"/>
        <end position="556"/>
    </location>
</feature>
<evidence type="ECO:0000256" key="6">
    <source>
        <dbReference type="SAM" id="MobiDB-lite"/>
    </source>
</evidence>
<feature type="transmembrane region" description="Helical" evidence="7">
    <location>
        <begin position="227"/>
        <end position="245"/>
    </location>
</feature>